<dbReference type="PANTHER" id="PTHR42987:SF8">
    <property type="entry name" value="PROTEINASE"/>
    <property type="match status" value="1"/>
</dbReference>
<dbReference type="GO" id="GO:0006508">
    <property type="term" value="P:proteolysis"/>
    <property type="evidence" value="ECO:0007669"/>
    <property type="project" value="InterPro"/>
</dbReference>
<name>X0ZNF2_9ZZZZ</name>
<feature type="domain" description="Peptidase S49" evidence="2">
    <location>
        <begin position="1"/>
        <end position="87"/>
    </location>
</feature>
<organism evidence="3">
    <name type="scientific">marine sediment metagenome</name>
    <dbReference type="NCBI Taxonomy" id="412755"/>
    <lineage>
        <taxon>unclassified sequences</taxon>
        <taxon>metagenomes</taxon>
        <taxon>ecological metagenomes</taxon>
    </lineage>
</organism>
<dbReference type="Pfam" id="PF01343">
    <property type="entry name" value="Peptidase_S49"/>
    <property type="match status" value="1"/>
</dbReference>
<comment type="similarity">
    <text evidence="1">Belongs to the peptidase S49 family.</text>
</comment>
<dbReference type="InterPro" id="IPR002142">
    <property type="entry name" value="Peptidase_S49"/>
</dbReference>
<accession>X0ZNF2</accession>
<reference evidence="3" key="1">
    <citation type="journal article" date="2014" name="Front. Microbiol.">
        <title>High frequency of phylogenetically diverse reductive dehalogenase-homologous genes in deep subseafloor sedimentary metagenomes.</title>
        <authorList>
            <person name="Kawai M."/>
            <person name="Futagami T."/>
            <person name="Toyoda A."/>
            <person name="Takaki Y."/>
            <person name="Nishi S."/>
            <person name="Hori S."/>
            <person name="Arai W."/>
            <person name="Tsubouchi T."/>
            <person name="Morono Y."/>
            <person name="Uchiyama I."/>
            <person name="Ito T."/>
            <person name="Fujiyama A."/>
            <person name="Inagaki F."/>
            <person name="Takami H."/>
        </authorList>
    </citation>
    <scope>NUCLEOTIDE SEQUENCE</scope>
    <source>
        <strain evidence="3">Expedition CK06-06</strain>
    </source>
</reference>
<evidence type="ECO:0000256" key="1">
    <source>
        <dbReference type="ARBA" id="ARBA00008683"/>
    </source>
</evidence>
<evidence type="ECO:0000313" key="3">
    <source>
        <dbReference type="EMBL" id="GAG71285.1"/>
    </source>
</evidence>
<feature type="non-terminal residue" evidence="3">
    <location>
        <position position="1"/>
    </location>
</feature>
<dbReference type="AlphaFoldDB" id="X0ZNF2"/>
<dbReference type="SUPFAM" id="SSF52096">
    <property type="entry name" value="ClpP/crotonase"/>
    <property type="match status" value="1"/>
</dbReference>
<dbReference type="Gene3D" id="6.20.330.10">
    <property type="match status" value="1"/>
</dbReference>
<evidence type="ECO:0000259" key="2">
    <source>
        <dbReference type="Pfam" id="PF01343"/>
    </source>
</evidence>
<protein>
    <recommendedName>
        <fullName evidence="2">Peptidase S49 domain-containing protein</fullName>
    </recommendedName>
</protein>
<dbReference type="InterPro" id="IPR029045">
    <property type="entry name" value="ClpP/crotonase-like_dom_sf"/>
</dbReference>
<proteinExistence type="inferred from homology"/>
<dbReference type="GO" id="GO:0008233">
    <property type="term" value="F:peptidase activity"/>
    <property type="evidence" value="ECO:0007669"/>
    <property type="project" value="InterPro"/>
</dbReference>
<dbReference type="EMBL" id="BART01004474">
    <property type="protein sequence ID" value="GAG71285.1"/>
    <property type="molecule type" value="Genomic_DNA"/>
</dbReference>
<comment type="caution">
    <text evidence="3">The sequence shown here is derived from an EMBL/GenBank/DDBJ whole genome shotgun (WGS) entry which is preliminary data.</text>
</comment>
<gene>
    <name evidence="3" type="ORF">S01H4_11200</name>
</gene>
<sequence>DKLGVTRRVFTAGNNKDRLDPFKPLRPQDKTKVRAVLEDVHQHFITDVMNGRKGKINPDNKDLFSGDFWTGSQAVKLGLADGTGDLWQILPKEFNVKHYKLYRQRPTIFQAIFRGIDSKLNLGLTSQAPRLQAIMQ</sequence>
<dbReference type="PANTHER" id="PTHR42987">
    <property type="entry name" value="PEPTIDASE S49"/>
    <property type="match status" value="1"/>
</dbReference>